<name>A0A0E9SGN6_ANGAN</name>
<dbReference type="EMBL" id="GBXM01068028">
    <property type="protein sequence ID" value="JAH40549.1"/>
    <property type="molecule type" value="Transcribed_RNA"/>
</dbReference>
<reference evidence="1" key="2">
    <citation type="journal article" date="2015" name="Fish Shellfish Immunol.">
        <title>Early steps in the European eel (Anguilla anguilla)-Vibrio vulnificus interaction in the gills: Role of the RtxA13 toxin.</title>
        <authorList>
            <person name="Callol A."/>
            <person name="Pajuelo D."/>
            <person name="Ebbesson L."/>
            <person name="Teles M."/>
            <person name="MacKenzie S."/>
            <person name="Amaro C."/>
        </authorList>
    </citation>
    <scope>NUCLEOTIDE SEQUENCE</scope>
</reference>
<dbReference type="AlphaFoldDB" id="A0A0E9SGN6"/>
<accession>A0A0E9SGN6</accession>
<proteinExistence type="predicted"/>
<sequence length="25" mass="2936">MHLYLCSVYILRHKLLTITLCNTEG</sequence>
<reference evidence="1" key="1">
    <citation type="submission" date="2014-11" db="EMBL/GenBank/DDBJ databases">
        <authorList>
            <person name="Amaro Gonzalez C."/>
        </authorList>
    </citation>
    <scope>NUCLEOTIDE SEQUENCE</scope>
</reference>
<evidence type="ECO:0000313" key="1">
    <source>
        <dbReference type="EMBL" id="JAH40549.1"/>
    </source>
</evidence>
<organism evidence="1">
    <name type="scientific">Anguilla anguilla</name>
    <name type="common">European freshwater eel</name>
    <name type="synonym">Muraena anguilla</name>
    <dbReference type="NCBI Taxonomy" id="7936"/>
    <lineage>
        <taxon>Eukaryota</taxon>
        <taxon>Metazoa</taxon>
        <taxon>Chordata</taxon>
        <taxon>Craniata</taxon>
        <taxon>Vertebrata</taxon>
        <taxon>Euteleostomi</taxon>
        <taxon>Actinopterygii</taxon>
        <taxon>Neopterygii</taxon>
        <taxon>Teleostei</taxon>
        <taxon>Anguilliformes</taxon>
        <taxon>Anguillidae</taxon>
        <taxon>Anguilla</taxon>
    </lineage>
</organism>
<protein>
    <submittedName>
        <fullName evidence="1">Uncharacterized protein</fullName>
    </submittedName>
</protein>